<dbReference type="SUPFAM" id="SSF46785">
    <property type="entry name" value="Winged helix' DNA-binding domain"/>
    <property type="match status" value="1"/>
</dbReference>
<accession>E5AU59</accession>
<dbReference type="GO" id="GO:0003677">
    <property type="term" value="F:DNA binding"/>
    <property type="evidence" value="ECO:0007669"/>
    <property type="project" value="UniProtKB-KW"/>
</dbReference>
<comment type="similarity">
    <text evidence="1">Belongs to the LysR transcriptional regulatory family.</text>
</comment>
<dbReference type="Gene3D" id="1.10.10.10">
    <property type="entry name" value="Winged helix-like DNA-binding domain superfamily/Winged helix DNA-binding domain"/>
    <property type="match status" value="1"/>
</dbReference>
<reference evidence="6 7" key="1">
    <citation type="journal article" date="2011" name="J. Bacteriol.">
        <title>Complete genome sequence of Burkholderia rhizoxinica, an endosymbiont of Rhizopus microsporus.</title>
        <authorList>
            <person name="Lackner G."/>
            <person name="Moebius N."/>
            <person name="Partida-Martinez L."/>
            <person name="Hertweck C."/>
        </authorList>
    </citation>
    <scope>NUCLEOTIDE SEQUENCE [LARGE SCALE GENOMIC DNA]</scope>
    <source>
        <strain evidence="7">DSM 19002 / CIP 109453 / HKI 454</strain>
        <plasmid evidence="6 7">pBRH01</plasmid>
    </source>
</reference>
<dbReference type="GO" id="GO:0003700">
    <property type="term" value="F:DNA-binding transcription factor activity"/>
    <property type="evidence" value="ECO:0007669"/>
    <property type="project" value="InterPro"/>
</dbReference>
<evidence type="ECO:0000256" key="2">
    <source>
        <dbReference type="ARBA" id="ARBA00023015"/>
    </source>
</evidence>
<keyword evidence="2" id="KW-0805">Transcription regulation</keyword>
<dbReference type="Gene3D" id="3.40.190.10">
    <property type="entry name" value="Periplasmic binding protein-like II"/>
    <property type="match status" value="2"/>
</dbReference>
<dbReference type="Proteomes" id="UP000007437">
    <property type="component" value="Plasmid pBRH01"/>
</dbReference>
<dbReference type="FunFam" id="1.10.10.10:FF:000001">
    <property type="entry name" value="LysR family transcriptional regulator"/>
    <property type="match status" value="1"/>
</dbReference>
<evidence type="ECO:0000256" key="1">
    <source>
        <dbReference type="ARBA" id="ARBA00009437"/>
    </source>
</evidence>
<dbReference type="PANTHER" id="PTHR30346">
    <property type="entry name" value="TRANSCRIPTIONAL DUAL REGULATOR HCAR-RELATED"/>
    <property type="match status" value="1"/>
</dbReference>
<dbReference type="Pfam" id="PF03466">
    <property type="entry name" value="LysR_substrate"/>
    <property type="match status" value="1"/>
</dbReference>
<dbReference type="KEGG" id="brh:RBRH_00555"/>
<organism evidence="6 7">
    <name type="scientific">Mycetohabitans rhizoxinica (strain DSM 19002 / CIP 109453 / HKI 454)</name>
    <name type="common">Paraburkholderia rhizoxinica</name>
    <dbReference type="NCBI Taxonomy" id="882378"/>
    <lineage>
        <taxon>Bacteria</taxon>
        <taxon>Pseudomonadati</taxon>
        <taxon>Pseudomonadota</taxon>
        <taxon>Betaproteobacteria</taxon>
        <taxon>Burkholderiales</taxon>
        <taxon>Burkholderiaceae</taxon>
        <taxon>Mycetohabitans</taxon>
    </lineage>
</organism>
<name>E5AU59_MYCRK</name>
<dbReference type="HOGENOM" id="CLU_039613_6_4_4"/>
<evidence type="ECO:0000259" key="5">
    <source>
        <dbReference type="PROSITE" id="PS50931"/>
    </source>
</evidence>
<dbReference type="InterPro" id="IPR036390">
    <property type="entry name" value="WH_DNA-bd_sf"/>
</dbReference>
<dbReference type="PRINTS" id="PR00039">
    <property type="entry name" value="HTHLYSR"/>
</dbReference>
<proteinExistence type="inferred from homology"/>
<gene>
    <name evidence="6" type="ordered locus">RBRH_00555</name>
</gene>
<dbReference type="CDD" id="cd08414">
    <property type="entry name" value="PBP2_LTTR_aromatics_like"/>
    <property type="match status" value="1"/>
</dbReference>
<dbReference type="InterPro" id="IPR005119">
    <property type="entry name" value="LysR_subst-bd"/>
</dbReference>
<keyword evidence="4" id="KW-0804">Transcription</keyword>
<geneLocation type="plasmid" evidence="6 7">
    <name>pBRH01</name>
</geneLocation>
<dbReference type="PROSITE" id="PS50931">
    <property type="entry name" value="HTH_LYSR"/>
    <property type="match status" value="1"/>
</dbReference>
<dbReference type="PANTHER" id="PTHR30346:SF17">
    <property type="entry name" value="LYSR FAMILY TRANSCRIPTIONAL REGULATOR"/>
    <property type="match status" value="1"/>
</dbReference>
<dbReference type="GO" id="GO:0032993">
    <property type="term" value="C:protein-DNA complex"/>
    <property type="evidence" value="ECO:0007669"/>
    <property type="project" value="TreeGrafter"/>
</dbReference>
<dbReference type="AlphaFoldDB" id="E5AU59"/>
<sequence length="306" mass="33665">MAKCYLNEAWSMMSLRQLRYFVEIVEAGSYSLAAERLFIAQSALSRQIKELEATAQVQLLVRGARRVELTRAGKALYDGAKRLLFNLNETLVQTRHANRGEQGIIRLVHSSSVPFAGPLLERVRCYLDANEHVSAQVSQMPSEEQMASIEQGVNDVGFVRLPVHLEYPGVRADELYSEPLMLAVSATHPLAGREAVSIAELREEPFVSLPHHERGGLSFRVAELCMKNGYFPRSARVTSRKTTQLSLIEAGFGVSLVAESMRLIAPAGVRFIRLAGTGNTTAVAMLYRSNASALVQAFVAATMGKN</sequence>
<keyword evidence="6" id="KW-0614">Plasmid</keyword>
<evidence type="ECO:0000313" key="6">
    <source>
        <dbReference type="EMBL" id="CBW76633.1"/>
    </source>
</evidence>
<keyword evidence="3" id="KW-0238">DNA-binding</keyword>
<feature type="domain" description="HTH lysR-type" evidence="5">
    <location>
        <begin position="13"/>
        <end position="70"/>
    </location>
</feature>
<dbReference type="SUPFAM" id="SSF53850">
    <property type="entry name" value="Periplasmic binding protein-like II"/>
    <property type="match status" value="1"/>
</dbReference>
<dbReference type="InterPro" id="IPR036388">
    <property type="entry name" value="WH-like_DNA-bd_sf"/>
</dbReference>
<dbReference type="InterPro" id="IPR000847">
    <property type="entry name" value="LysR_HTH_N"/>
</dbReference>
<protein>
    <submittedName>
        <fullName evidence="6">Transcriptional regulators, LysR family</fullName>
    </submittedName>
</protein>
<dbReference type="Pfam" id="PF00126">
    <property type="entry name" value="HTH_1"/>
    <property type="match status" value="1"/>
</dbReference>
<dbReference type="EMBL" id="FR687360">
    <property type="protein sequence ID" value="CBW76633.1"/>
    <property type="molecule type" value="Genomic_DNA"/>
</dbReference>
<evidence type="ECO:0000313" key="7">
    <source>
        <dbReference type="Proteomes" id="UP000007437"/>
    </source>
</evidence>
<dbReference type="eggNOG" id="COG0583">
    <property type="taxonomic scope" value="Bacteria"/>
</dbReference>
<evidence type="ECO:0000256" key="4">
    <source>
        <dbReference type="ARBA" id="ARBA00023163"/>
    </source>
</evidence>
<evidence type="ECO:0000256" key="3">
    <source>
        <dbReference type="ARBA" id="ARBA00023125"/>
    </source>
</evidence>